<gene>
    <name evidence="1" type="ORF">BpHYR1_022047</name>
</gene>
<reference evidence="1 2" key="1">
    <citation type="journal article" date="2018" name="Sci. Rep.">
        <title>Genomic signatures of local adaptation to the degree of environmental predictability in rotifers.</title>
        <authorList>
            <person name="Franch-Gras L."/>
            <person name="Hahn C."/>
            <person name="Garcia-Roger E.M."/>
            <person name="Carmona M.J."/>
            <person name="Serra M."/>
            <person name="Gomez A."/>
        </authorList>
    </citation>
    <scope>NUCLEOTIDE SEQUENCE [LARGE SCALE GENOMIC DNA]</scope>
    <source>
        <strain evidence="1">HYR1</strain>
    </source>
</reference>
<organism evidence="1 2">
    <name type="scientific">Brachionus plicatilis</name>
    <name type="common">Marine rotifer</name>
    <name type="synonym">Brachionus muelleri</name>
    <dbReference type="NCBI Taxonomy" id="10195"/>
    <lineage>
        <taxon>Eukaryota</taxon>
        <taxon>Metazoa</taxon>
        <taxon>Spiralia</taxon>
        <taxon>Gnathifera</taxon>
        <taxon>Rotifera</taxon>
        <taxon>Eurotatoria</taxon>
        <taxon>Monogononta</taxon>
        <taxon>Pseudotrocha</taxon>
        <taxon>Ploima</taxon>
        <taxon>Brachionidae</taxon>
        <taxon>Brachionus</taxon>
    </lineage>
</organism>
<dbReference type="EMBL" id="REGN01009038">
    <property type="protein sequence ID" value="RNA02123.1"/>
    <property type="molecule type" value="Genomic_DNA"/>
</dbReference>
<accession>A0A3M7PSX2</accession>
<evidence type="ECO:0000313" key="2">
    <source>
        <dbReference type="Proteomes" id="UP000276133"/>
    </source>
</evidence>
<protein>
    <submittedName>
        <fullName evidence="1">Uncharacterized protein</fullName>
    </submittedName>
</protein>
<keyword evidence="2" id="KW-1185">Reference proteome</keyword>
<proteinExistence type="predicted"/>
<dbReference type="AlphaFoldDB" id="A0A3M7PSX2"/>
<sequence length="103" mass="12286">MAIQNENENVIITQLIGMLNKRLRAGTKNKEMGKRVYPYFGRFNMSKFILTYIFFKLFELQTINQTEYMWMRLDCCLDSIVPAKKIGSIQMIRMKPDDKFLFN</sequence>
<comment type="caution">
    <text evidence="1">The sequence shown here is derived from an EMBL/GenBank/DDBJ whole genome shotgun (WGS) entry which is preliminary data.</text>
</comment>
<dbReference type="Proteomes" id="UP000276133">
    <property type="component" value="Unassembled WGS sequence"/>
</dbReference>
<evidence type="ECO:0000313" key="1">
    <source>
        <dbReference type="EMBL" id="RNA02123.1"/>
    </source>
</evidence>
<name>A0A3M7PSX2_BRAPC</name>